<dbReference type="AlphaFoldDB" id="A0A7S0WPW1"/>
<dbReference type="GO" id="GO:1990904">
    <property type="term" value="C:ribonucleoprotein complex"/>
    <property type="evidence" value="ECO:0007669"/>
    <property type="project" value="UniProtKB-KW"/>
</dbReference>
<dbReference type="EMBL" id="HBFB01014151">
    <property type="protein sequence ID" value="CAD8677402.1"/>
    <property type="molecule type" value="Transcribed_RNA"/>
</dbReference>
<dbReference type="SUPFAM" id="SSF50104">
    <property type="entry name" value="Translation proteins SH3-like domain"/>
    <property type="match status" value="1"/>
</dbReference>
<dbReference type="PANTHER" id="PTHR15680">
    <property type="entry name" value="RIBOSOMAL PROTEIN L19"/>
    <property type="match status" value="1"/>
</dbReference>
<dbReference type="PANTHER" id="PTHR15680:SF9">
    <property type="entry name" value="LARGE RIBOSOMAL SUBUNIT PROTEIN BL19M"/>
    <property type="match status" value="1"/>
</dbReference>
<evidence type="ECO:0000313" key="4">
    <source>
        <dbReference type="EMBL" id="CAD8677402.1"/>
    </source>
</evidence>
<dbReference type="PROSITE" id="PS01015">
    <property type="entry name" value="RIBOSOMAL_L19"/>
    <property type="match status" value="1"/>
</dbReference>
<organism evidence="4">
    <name type="scientific">Chlamydomonas leiostraca</name>
    <dbReference type="NCBI Taxonomy" id="1034604"/>
    <lineage>
        <taxon>Eukaryota</taxon>
        <taxon>Viridiplantae</taxon>
        <taxon>Chlorophyta</taxon>
        <taxon>core chlorophytes</taxon>
        <taxon>Chlorophyceae</taxon>
        <taxon>CS clade</taxon>
        <taxon>Chlamydomonadales</taxon>
        <taxon>Chlamydomonadaceae</taxon>
        <taxon>Chlamydomonas</taxon>
    </lineage>
</organism>
<dbReference type="InterPro" id="IPR018257">
    <property type="entry name" value="Ribosomal_bL19_CS"/>
</dbReference>
<dbReference type="NCBIfam" id="TIGR01024">
    <property type="entry name" value="rplS_bact"/>
    <property type="match status" value="1"/>
</dbReference>
<dbReference type="Pfam" id="PF01245">
    <property type="entry name" value="Ribosomal_L19"/>
    <property type="match status" value="1"/>
</dbReference>
<accession>A0A7S0WPW1</accession>
<keyword evidence="3" id="KW-0687">Ribonucleoprotein</keyword>
<dbReference type="GO" id="GO:0003735">
    <property type="term" value="F:structural constituent of ribosome"/>
    <property type="evidence" value="ECO:0007669"/>
    <property type="project" value="InterPro"/>
</dbReference>
<dbReference type="GO" id="GO:0003729">
    <property type="term" value="F:mRNA binding"/>
    <property type="evidence" value="ECO:0007669"/>
    <property type="project" value="UniProtKB-ARBA"/>
</dbReference>
<dbReference type="GO" id="GO:0006412">
    <property type="term" value="P:translation"/>
    <property type="evidence" value="ECO:0007669"/>
    <property type="project" value="InterPro"/>
</dbReference>
<dbReference type="InterPro" id="IPR001857">
    <property type="entry name" value="Ribosomal_bL19"/>
</dbReference>
<dbReference type="InterPro" id="IPR008991">
    <property type="entry name" value="Translation_prot_SH3-like_sf"/>
</dbReference>
<protein>
    <recommendedName>
        <fullName evidence="5">50S ribosomal protein L19, chloroplastic</fullName>
    </recommendedName>
</protein>
<dbReference type="PRINTS" id="PR00061">
    <property type="entry name" value="RIBOSOMALL19"/>
</dbReference>
<reference evidence="4" key="1">
    <citation type="submission" date="2021-01" db="EMBL/GenBank/DDBJ databases">
        <authorList>
            <person name="Corre E."/>
            <person name="Pelletier E."/>
            <person name="Niang G."/>
            <person name="Scheremetjew M."/>
            <person name="Finn R."/>
            <person name="Kale V."/>
            <person name="Holt S."/>
            <person name="Cochrane G."/>
            <person name="Meng A."/>
            <person name="Brown T."/>
            <person name="Cohen L."/>
        </authorList>
    </citation>
    <scope>NUCLEOTIDE SEQUENCE</scope>
    <source>
        <strain evidence="4">SAG 11-49</strain>
    </source>
</reference>
<evidence type="ECO:0000256" key="1">
    <source>
        <dbReference type="ARBA" id="ARBA00005781"/>
    </source>
</evidence>
<dbReference type="FunFam" id="2.30.30.790:FF:000004">
    <property type="entry name" value="50S ribosomal protein L19, chloroplastic"/>
    <property type="match status" value="1"/>
</dbReference>
<evidence type="ECO:0000256" key="3">
    <source>
        <dbReference type="ARBA" id="ARBA00023274"/>
    </source>
</evidence>
<dbReference type="GO" id="GO:0005840">
    <property type="term" value="C:ribosome"/>
    <property type="evidence" value="ECO:0007669"/>
    <property type="project" value="UniProtKB-KW"/>
</dbReference>
<comment type="similarity">
    <text evidence="1">Belongs to the bacterial ribosomal protein bL19 family.</text>
</comment>
<sequence>MLAAARLPTAQRPFTASRRSAVLVQAKFPLVQEIAKDMMKKDMPKVVVGDTVKVGVAVVEGKGKTRTQKLEGTIIAEHGAGINKTMTFRRVFQGVGIELIMPVHSPAVQSVEVVRHGRVRRAKLYYLRERIGKAAKLKEIVGERKAQ</sequence>
<dbReference type="HAMAP" id="MF_00402">
    <property type="entry name" value="Ribosomal_bL19"/>
    <property type="match status" value="1"/>
</dbReference>
<evidence type="ECO:0000256" key="2">
    <source>
        <dbReference type="ARBA" id="ARBA00022980"/>
    </source>
</evidence>
<keyword evidence="2" id="KW-0689">Ribosomal protein</keyword>
<proteinExistence type="inferred from homology"/>
<dbReference type="Gene3D" id="2.30.30.790">
    <property type="match status" value="1"/>
</dbReference>
<evidence type="ECO:0008006" key="5">
    <source>
        <dbReference type="Google" id="ProtNLM"/>
    </source>
</evidence>
<dbReference type="InterPro" id="IPR038657">
    <property type="entry name" value="Ribosomal_bL19_sf"/>
</dbReference>
<name>A0A7S0WPW1_9CHLO</name>
<gene>
    <name evidence="4" type="ORF">CLEI1391_LOCUS7964</name>
</gene>
<dbReference type="PIRSF" id="PIRSF002191">
    <property type="entry name" value="Ribosomal_L19"/>
    <property type="match status" value="1"/>
</dbReference>